<dbReference type="RefSeq" id="XP_067921343.1">
    <property type="nucleotide sequence ID" value="XM_068066678.1"/>
</dbReference>
<name>A0A2C6KTM9_9APIC</name>
<gene>
    <name evidence="1" type="ORF">CSUI_006522</name>
</gene>
<evidence type="ECO:0000313" key="2">
    <source>
        <dbReference type="Proteomes" id="UP000221165"/>
    </source>
</evidence>
<evidence type="ECO:0000313" key="1">
    <source>
        <dbReference type="EMBL" id="PHJ19645.1"/>
    </source>
</evidence>
<proteinExistence type="predicted"/>
<protein>
    <submittedName>
        <fullName evidence="1">Uncharacterized protein</fullName>
    </submittedName>
</protein>
<dbReference type="GeneID" id="94429889"/>
<feature type="non-terminal residue" evidence="1">
    <location>
        <position position="1"/>
    </location>
</feature>
<reference evidence="1 2" key="1">
    <citation type="journal article" date="2017" name="Int. J. Parasitol.">
        <title>The genome of the protozoan parasite Cystoisospora suis and a reverse vaccinology approach to identify vaccine candidates.</title>
        <authorList>
            <person name="Palmieri N."/>
            <person name="Shrestha A."/>
            <person name="Ruttkowski B."/>
            <person name="Beck T."/>
            <person name="Vogl C."/>
            <person name="Tomley F."/>
            <person name="Blake D.P."/>
            <person name="Joachim A."/>
        </authorList>
    </citation>
    <scope>NUCLEOTIDE SEQUENCE [LARGE SCALE GENOMIC DNA]</scope>
    <source>
        <strain evidence="1 2">Wien I</strain>
    </source>
</reference>
<accession>A0A2C6KTM9</accession>
<dbReference type="Proteomes" id="UP000221165">
    <property type="component" value="Unassembled WGS sequence"/>
</dbReference>
<comment type="caution">
    <text evidence="1">The sequence shown here is derived from an EMBL/GenBank/DDBJ whole genome shotgun (WGS) entry which is preliminary data.</text>
</comment>
<dbReference type="EMBL" id="MIGC01003307">
    <property type="protein sequence ID" value="PHJ19645.1"/>
    <property type="molecule type" value="Genomic_DNA"/>
</dbReference>
<dbReference type="AlphaFoldDB" id="A0A2C6KTM9"/>
<organism evidence="1 2">
    <name type="scientific">Cystoisospora suis</name>
    <dbReference type="NCBI Taxonomy" id="483139"/>
    <lineage>
        <taxon>Eukaryota</taxon>
        <taxon>Sar</taxon>
        <taxon>Alveolata</taxon>
        <taxon>Apicomplexa</taxon>
        <taxon>Conoidasida</taxon>
        <taxon>Coccidia</taxon>
        <taxon>Eucoccidiorida</taxon>
        <taxon>Eimeriorina</taxon>
        <taxon>Sarcocystidae</taxon>
        <taxon>Cystoisospora</taxon>
    </lineage>
</organism>
<keyword evidence="2" id="KW-1185">Reference proteome</keyword>
<dbReference type="VEuPathDB" id="ToxoDB:CSUI_006522"/>
<sequence>TAGDIKETTDDDDQDEIDKEQARETHFVCLFVFSCLHAKLSYPEFKRTYLERPVFVYKLSPYLLFSKERILSPYYSLVSLFKPRNRSIDKSMFRV</sequence>